<keyword evidence="2" id="KW-0804">Transcription</keyword>
<dbReference type="InterPro" id="IPR007050">
    <property type="entry name" value="HTH_bacterioopsin"/>
</dbReference>
<dbReference type="InterPro" id="IPR056493">
    <property type="entry name" value="HVO_0513_N"/>
</dbReference>
<evidence type="ECO:0000313" key="5">
    <source>
        <dbReference type="EMBL" id="SEQ38084.1"/>
    </source>
</evidence>
<dbReference type="STRING" id="1186196.SAMN04489841_1602"/>
<dbReference type="AlphaFoldDB" id="A0A1H9FJI6"/>
<dbReference type="PANTHER" id="PTHR34236">
    <property type="entry name" value="DIMETHYL SULFOXIDE REDUCTASE TRANSCRIPTIONAL ACTIVATOR"/>
    <property type="match status" value="1"/>
</dbReference>
<dbReference type="EMBL" id="FOFD01000002">
    <property type="protein sequence ID" value="SEQ38084.1"/>
    <property type="molecule type" value="Genomic_DNA"/>
</dbReference>
<name>A0A1H9FJI6_9EURY</name>
<organism evidence="5 6">
    <name type="scientific">Natrinema salaciae</name>
    <dbReference type="NCBI Taxonomy" id="1186196"/>
    <lineage>
        <taxon>Archaea</taxon>
        <taxon>Methanobacteriati</taxon>
        <taxon>Methanobacteriota</taxon>
        <taxon>Stenosarchaea group</taxon>
        <taxon>Halobacteria</taxon>
        <taxon>Halobacteriales</taxon>
        <taxon>Natrialbaceae</taxon>
        <taxon>Natrinema</taxon>
    </lineage>
</organism>
<feature type="domain" description="HVO-0513-like N-terminal" evidence="4">
    <location>
        <begin position="30"/>
        <end position="148"/>
    </location>
</feature>
<dbReference type="Proteomes" id="UP000199114">
    <property type="component" value="Unassembled WGS sequence"/>
</dbReference>
<evidence type="ECO:0000259" key="4">
    <source>
        <dbReference type="Pfam" id="PF24278"/>
    </source>
</evidence>
<evidence type="ECO:0000256" key="1">
    <source>
        <dbReference type="ARBA" id="ARBA00023015"/>
    </source>
</evidence>
<dbReference type="RefSeq" id="WP_090616017.1">
    <property type="nucleotide sequence ID" value="NZ_FOFD01000002.1"/>
</dbReference>
<evidence type="ECO:0000259" key="3">
    <source>
        <dbReference type="Pfam" id="PF04967"/>
    </source>
</evidence>
<dbReference type="Pfam" id="PF04967">
    <property type="entry name" value="HTH_10"/>
    <property type="match status" value="1"/>
</dbReference>
<proteinExistence type="predicted"/>
<dbReference type="PANTHER" id="PTHR34236:SF1">
    <property type="entry name" value="DIMETHYL SULFOXIDE REDUCTASE TRANSCRIPTIONAL ACTIVATOR"/>
    <property type="match status" value="1"/>
</dbReference>
<reference evidence="6" key="1">
    <citation type="submission" date="2016-10" db="EMBL/GenBank/DDBJ databases">
        <authorList>
            <person name="Varghese N."/>
            <person name="Submissions S."/>
        </authorList>
    </citation>
    <scope>NUCLEOTIDE SEQUENCE [LARGE SCALE GENOMIC DNA]</scope>
    <source>
        <strain evidence="6">DSM 25055</strain>
    </source>
</reference>
<evidence type="ECO:0000256" key="2">
    <source>
        <dbReference type="ARBA" id="ARBA00023163"/>
    </source>
</evidence>
<evidence type="ECO:0000313" key="6">
    <source>
        <dbReference type="Proteomes" id="UP000199114"/>
    </source>
</evidence>
<dbReference type="Pfam" id="PF24278">
    <property type="entry name" value="HVO_0513_N"/>
    <property type="match status" value="1"/>
</dbReference>
<gene>
    <name evidence="5" type="ORF">SAMN04489841_1602</name>
</gene>
<accession>A0A1H9FJI6</accession>
<keyword evidence="6" id="KW-1185">Reference proteome</keyword>
<dbReference type="OrthoDB" id="27447at2157"/>
<sequence>MKRVRITLRPRGDYAPTIYERLAGGASYLERARIVNWNVSTPPTAFLFRLEGEYERFERVLDESEMVSAYELLPITDRSCYCFFEGTVSPAARSLFENFTRGSLMTVPPIECNEDGSTTYTIVGTEADIQAAVDGVPDAVGVTVEAVGGKRVAPDSVVGRLSPRQRDAVETALELGYYDVPRDATSEDVADELDCATATAAEHLQKAESAVMASLFEP</sequence>
<protein>
    <submittedName>
        <fullName evidence="5">HTH DNA binding domain-containing protein</fullName>
    </submittedName>
</protein>
<feature type="domain" description="HTH bat-type" evidence="3">
    <location>
        <begin position="161"/>
        <end position="212"/>
    </location>
</feature>
<keyword evidence="1" id="KW-0805">Transcription regulation</keyword>